<name>A0ABM8ZII8_9VIBR</name>
<dbReference type="SUPFAM" id="SSF51735">
    <property type="entry name" value="NAD(P)-binding Rossmann-fold domains"/>
    <property type="match status" value="1"/>
</dbReference>
<organism evidence="4 5">
    <name type="scientific">Vibrio hippocampi</name>
    <dbReference type="NCBI Taxonomy" id="654686"/>
    <lineage>
        <taxon>Bacteria</taxon>
        <taxon>Pseudomonadati</taxon>
        <taxon>Pseudomonadota</taxon>
        <taxon>Gammaproteobacteria</taxon>
        <taxon>Vibrionales</taxon>
        <taxon>Vibrionaceae</taxon>
        <taxon>Vibrio</taxon>
    </lineage>
</organism>
<evidence type="ECO:0000256" key="1">
    <source>
        <dbReference type="ARBA" id="ARBA00009353"/>
    </source>
</evidence>
<evidence type="ECO:0000259" key="2">
    <source>
        <dbReference type="Pfam" id="PF01370"/>
    </source>
</evidence>
<dbReference type="EMBL" id="CAKLCM010000002">
    <property type="protein sequence ID" value="CAH0526634.1"/>
    <property type="molecule type" value="Genomic_DNA"/>
</dbReference>
<feature type="domain" description="NAD-dependent epimerase/dehydratase" evidence="2">
    <location>
        <begin position="4"/>
        <end position="225"/>
    </location>
</feature>
<dbReference type="PANTHER" id="PTHR11092">
    <property type="entry name" value="SUGAR NUCLEOTIDE EPIMERASE RELATED"/>
    <property type="match status" value="1"/>
</dbReference>
<comment type="caution">
    <text evidence="4">The sequence shown here is derived from an EMBL/GenBank/DDBJ whole genome shotgun (WGS) entry which is preliminary data.</text>
</comment>
<dbReference type="CDD" id="cd05242">
    <property type="entry name" value="SDR_a8"/>
    <property type="match status" value="1"/>
</dbReference>
<accession>A0ABM8ZII8</accession>
<dbReference type="NCBIfam" id="TIGR01777">
    <property type="entry name" value="yfcH"/>
    <property type="match status" value="1"/>
</dbReference>
<feature type="domain" description="DUF1731" evidence="3">
    <location>
        <begin position="253"/>
        <end position="299"/>
    </location>
</feature>
<keyword evidence="5" id="KW-1185">Reference proteome</keyword>
<dbReference type="InterPro" id="IPR036291">
    <property type="entry name" value="NAD(P)-bd_dom_sf"/>
</dbReference>
<dbReference type="InterPro" id="IPR010099">
    <property type="entry name" value="SDR39U1"/>
</dbReference>
<evidence type="ECO:0000313" key="4">
    <source>
        <dbReference type="EMBL" id="CAH0526634.1"/>
    </source>
</evidence>
<dbReference type="Gene3D" id="3.40.50.720">
    <property type="entry name" value="NAD(P)-binding Rossmann-like Domain"/>
    <property type="match status" value="1"/>
</dbReference>
<dbReference type="Pfam" id="PF01370">
    <property type="entry name" value="Epimerase"/>
    <property type="match status" value="1"/>
</dbReference>
<sequence>MRLLVTGGTGFIGRELLKHLTTHSVVLLTRNCEYANKQLLHTDLGNIEYIDSLSHLDDLNGFDAIINLAGEPIADKRWSAQQKRVICDSRWNITTQLVELIHASTEPPSVFISGSAVGYYGDQQDHLFDESLLVHQDNFAHQVCAKWEQIALRAQSQQTRVCLLRTGVVLGDNGGALAKMLLPYKLGLGGPIGRGEQYIPWIHLLDMVRGIVCLLETEHAQGPYNFCSPHAVTNKQFSATLASNLRRPHILFTPKWLLQLAMGESASLLIDSVRAKPSKLTEMGFNFTFPHIDSALKNIVGKIR</sequence>
<dbReference type="Proteomes" id="UP000838160">
    <property type="component" value="Unassembled WGS sequence"/>
</dbReference>
<evidence type="ECO:0000313" key="5">
    <source>
        <dbReference type="Proteomes" id="UP000838160"/>
    </source>
</evidence>
<dbReference type="PANTHER" id="PTHR11092:SF0">
    <property type="entry name" value="EPIMERASE FAMILY PROTEIN SDR39U1"/>
    <property type="match status" value="1"/>
</dbReference>
<dbReference type="InterPro" id="IPR013549">
    <property type="entry name" value="DUF1731"/>
</dbReference>
<comment type="similarity">
    <text evidence="1">Belongs to the NAD(P)-dependent epimerase/dehydratase family. SDR39U1 subfamily.</text>
</comment>
<proteinExistence type="inferred from homology"/>
<gene>
    <name evidence="4" type="ORF">VHP8226_02004</name>
</gene>
<dbReference type="RefSeq" id="WP_237484893.1">
    <property type="nucleotide sequence ID" value="NZ_CAKLCM010000002.1"/>
</dbReference>
<dbReference type="Pfam" id="PF08338">
    <property type="entry name" value="DUF1731"/>
    <property type="match status" value="1"/>
</dbReference>
<evidence type="ECO:0000259" key="3">
    <source>
        <dbReference type="Pfam" id="PF08338"/>
    </source>
</evidence>
<reference evidence="4" key="1">
    <citation type="submission" date="2021-12" db="EMBL/GenBank/DDBJ databases">
        <authorList>
            <person name="Rodrigo-Torres L."/>
            <person name="Arahal R. D."/>
            <person name="Lucena T."/>
        </authorList>
    </citation>
    <scope>NUCLEOTIDE SEQUENCE</scope>
    <source>
        <strain evidence="4">CECT 8226</strain>
    </source>
</reference>
<dbReference type="InterPro" id="IPR001509">
    <property type="entry name" value="Epimerase_deHydtase"/>
</dbReference>
<protein>
    <submittedName>
        <fullName evidence="4">Epimerase family protein</fullName>
    </submittedName>
</protein>